<reference evidence="2 3" key="1">
    <citation type="journal article" date="2021" name="Genome Biol.">
        <title>AFLAP: assembly-free linkage analysis pipeline using k-mers from genome sequencing data.</title>
        <authorList>
            <person name="Fletcher K."/>
            <person name="Zhang L."/>
            <person name="Gil J."/>
            <person name="Han R."/>
            <person name="Cavanaugh K."/>
            <person name="Michelmore R."/>
        </authorList>
    </citation>
    <scope>NUCLEOTIDE SEQUENCE [LARGE SCALE GENOMIC DNA]</scope>
    <source>
        <strain evidence="2 3">SF5</strain>
    </source>
</reference>
<dbReference type="PANTHER" id="PTHR37066:SF1">
    <property type="entry name" value="LNS2_PITP DOMAIN-CONTAINING PROTEIN"/>
    <property type="match status" value="1"/>
</dbReference>
<proteinExistence type="predicted"/>
<dbReference type="AlphaFoldDB" id="A0A976FJP8"/>
<name>A0A976FJP8_BRELC</name>
<dbReference type="InterPro" id="IPR005114">
    <property type="entry name" value="Helicase_assoc"/>
</dbReference>
<organism evidence="2 3">
    <name type="scientific">Bremia lactucae</name>
    <name type="common">Lettuce downy mildew</name>
    <dbReference type="NCBI Taxonomy" id="4779"/>
    <lineage>
        <taxon>Eukaryota</taxon>
        <taxon>Sar</taxon>
        <taxon>Stramenopiles</taxon>
        <taxon>Oomycota</taxon>
        <taxon>Peronosporomycetes</taxon>
        <taxon>Peronosporales</taxon>
        <taxon>Peronosporaceae</taxon>
        <taxon>Bremia</taxon>
    </lineage>
</organism>
<protein>
    <recommendedName>
        <fullName evidence="1">Helicase-associated domain-containing protein</fullName>
    </recommendedName>
</protein>
<evidence type="ECO:0000313" key="2">
    <source>
        <dbReference type="EMBL" id="TDH67676.1"/>
    </source>
</evidence>
<dbReference type="EMBL" id="SHOA02000003">
    <property type="protein sequence ID" value="TDH67676.1"/>
    <property type="molecule type" value="Genomic_DNA"/>
</dbReference>
<comment type="caution">
    <text evidence="2">The sequence shown here is derived from an EMBL/GenBank/DDBJ whole genome shotgun (WGS) entry which is preliminary data.</text>
</comment>
<gene>
    <name evidence="2" type="ORF">CCR75_004819</name>
</gene>
<evidence type="ECO:0000259" key="1">
    <source>
        <dbReference type="Pfam" id="PF03457"/>
    </source>
</evidence>
<keyword evidence="3" id="KW-1185">Reference proteome</keyword>
<dbReference type="GeneID" id="94348576"/>
<accession>A0A976FJP8</accession>
<dbReference type="Proteomes" id="UP000294530">
    <property type="component" value="Unassembled WGS sequence"/>
</dbReference>
<dbReference type="Pfam" id="PF03457">
    <property type="entry name" value="HA"/>
    <property type="match status" value="1"/>
</dbReference>
<dbReference type="OrthoDB" id="66498at2759"/>
<sequence length="687" mass="79778">MFKRWIPLRTRTTLQRRMFTSDAPVVVPKSERDREFLTALQVFYRLEGHFTVPFDYVVPSFASDNNMATSIWPQETWGLDLGNRLRLFTRGRCSPYKCALLQTIGFPFNDWKSYVWEMQIIPSLRVFQEQEGHLFVRQSFQVPVGDTKWPRAAWGVKLGSQCQLLRRDADDGLTAQRKQELDAMGFIWSDAQWKWKMQFLKAMKHYRQLYGHSEVHHSFRVPLSDPEWPRASWGYRLGQNVAKIKASLEEQNITPRAMADLRQVGFFHERQSLQVWQQTLLPCFTLYPQVYHQACIPRDFIVPSETPWPESAWGMRLGYIVATINSHRMFYTEMQHDKPHLQALGYTWEVLFGKWAKEFVPALRYYKAQYGHCDVPSWYVVPSSDTLWPTNLRGYALGKHVVHVRRKGRSHSDVADVVTDLDTLGFHFHAFESYYVDRVLPALEVYARLYSDLHVPPGFIVPCNQSWPQPSWGIKLGHTVRHLQTGHQYINQVEKYRPRLEALGFVGHFNHSTAAVQREIVTPSVRVFHSVNGSNTPVPRDFIVPSTDTRYPSVAQNFELGAWLEHRRTRTGLTCPRVQGSKKALKPRIAQALSPHADEYWNDIVLASFRAYARAEGSCDNMDGSFRVPEAPEYPFAAWGLNLGLRLRHIRHGVRYARERAKYKDELIQLGVLRDGDSVLVDDERQV</sequence>
<evidence type="ECO:0000313" key="3">
    <source>
        <dbReference type="Proteomes" id="UP000294530"/>
    </source>
</evidence>
<dbReference type="KEGG" id="blac:94348576"/>
<dbReference type="PANTHER" id="PTHR37066">
    <property type="entry name" value="HELICASE-ASSOCIATED"/>
    <property type="match status" value="1"/>
</dbReference>
<feature type="domain" description="Helicase-associated" evidence="1">
    <location>
        <begin position="360"/>
        <end position="426"/>
    </location>
</feature>
<dbReference type="RefSeq" id="XP_067817175.1">
    <property type="nucleotide sequence ID" value="XM_067962905.1"/>
</dbReference>